<evidence type="ECO:0000313" key="2">
    <source>
        <dbReference type="EMBL" id="KOS66266.1"/>
    </source>
</evidence>
<evidence type="ECO:0000313" key="3">
    <source>
        <dbReference type="Proteomes" id="UP000050668"/>
    </source>
</evidence>
<reference evidence="3" key="1">
    <citation type="submission" date="2015-07" db="EMBL/GenBank/DDBJ databases">
        <title>Fjat-14205 dsm 2895.</title>
        <authorList>
            <person name="Liu B."/>
            <person name="Wang J."/>
            <person name="Zhu Y."/>
            <person name="Liu G."/>
            <person name="Chen Q."/>
            <person name="Chen Z."/>
            <person name="Lan J."/>
            <person name="Che J."/>
            <person name="Ge C."/>
            <person name="Shi H."/>
            <person name="Pan Z."/>
            <person name="Liu X."/>
        </authorList>
    </citation>
    <scope>NUCLEOTIDE SEQUENCE [LARGE SCALE GENOMIC DNA]</scope>
    <source>
        <strain evidence="3">DSM 25560</strain>
    </source>
</reference>
<comment type="caution">
    <text evidence="2">The sequence shown here is derived from an EMBL/GenBank/DDBJ whole genome shotgun (WGS) entry which is preliminary data.</text>
</comment>
<evidence type="ECO:0000256" key="1">
    <source>
        <dbReference type="SAM" id="MobiDB-lite"/>
    </source>
</evidence>
<organism evidence="2 3">
    <name type="scientific">Lysinibacillus contaminans</name>
    <dbReference type="NCBI Taxonomy" id="1293441"/>
    <lineage>
        <taxon>Bacteria</taxon>
        <taxon>Bacillati</taxon>
        <taxon>Bacillota</taxon>
        <taxon>Bacilli</taxon>
        <taxon>Bacillales</taxon>
        <taxon>Bacillaceae</taxon>
        <taxon>Lysinibacillus</taxon>
    </lineage>
</organism>
<proteinExistence type="predicted"/>
<protein>
    <submittedName>
        <fullName evidence="2">Uncharacterized protein</fullName>
    </submittedName>
</protein>
<name>A0ABR5JVU3_9BACI</name>
<keyword evidence="3" id="KW-1185">Reference proteome</keyword>
<dbReference type="Proteomes" id="UP000050668">
    <property type="component" value="Unassembled WGS sequence"/>
</dbReference>
<gene>
    <name evidence="2" type="ORF">AEA09_18780</name>
</gene>
<sequence length="73" mass="7947">MRERESKRQKPAVNSARTSGAIRTELAPLPPLRAPPSSILSLLKGDGGVCREVWRAVFSVSQLKTGWFLGVAD</sequence>
<accession>A0ABR5JVU3</accession>
<feature type="region of interest" description="Disordered" evidence="1">
    <location>
        <begin position="1"/>
        <end position="34"/>
    </location>
</feature>
<dbReference type="EMBL" id="LGRV01000008">
    <property type="protein sequence ID" value="KOS66266.1"/>
    <property type="molecule type" value="Genomic_DNA"/>
</dbReference>